<dbReference type="GO" id="GO:0016887">
    <property type="term" value="F:ATP hydrolysis activity"/>
    <property type="evidence" value="ECO:0007669"/>
    <property type="project" value="InterPro"/>
</dbReference>
<dbReference type="Proteomes" id="UP000007264">
    <property type="component" value="Unassembled WGS sequence"/>
</dbReference>
<evidence type="ECO:0000313" key="10">
    <source>
        <dbReference type="Proteomes" id="UP000007264"/>
    </source>
</evidence>
<dbReference type="OrthoDB" id="66620at2759"/>
<evidence type="ECO:0000259" key="8">
    <source>
        <dbReference type="PROSITE" id="PS50893"/>
    </source>
</evidence>
<feature type="compositionally biased region" description="Basic and acidic residues" evidence="6">
    <location>
        <begin position="89"/>
        <end position="99"/>
    </location>
</feature>
<evidence type="ECO:0000256" key="6">
    <source>
        <dbReference type="SAM" id="MobiDB-lite"/>
    </source>
</evidence>
<dbReference type="InterPro" id="IPR017871">
    <property type="entry name" value="ABC_transporter-like_CS"/>
</dbReference>
<feature type="transmembrane region" description="Helical" evidence="7">
    <location>
        <begin position="6"/>
        <end position="33"/>
    </location>
</feature>
<feature type="region of interest" description="Disordered" evidence="6">
    <location>
        <begin position="57"/>
        <end position="99"/>
    </location>
</feature>
<dbReference type="RefSeq" id="XP_005650545.1">
    <property type="nucleotide sequence ID" value="XM_005650488.1"/>
</dbReference>
<dbReference type="InterPro" id="IPR003439">
    <property type="entry name" value="ABC_transporter-like_ATP-bd"/>
</dbReference>
<evidence type="ECO:0000256" key="7">
    <source>
        <dbReference type="SAM" id="Phobius"/>
    </source>
</evidence>
<dbReference type="SUPFAM" id="SSF52540">
    <property type="entry name" value="P-loop containing nucleoside triphosphate hydrolases"/>
    <property type="match status" value="1"/>
</dbReference>
<sequence>MANPSVYVPAIAVAHTLGLILLLYSLEKVFGIFSKLSRRLRRRPKVEKVASKKVGFEPREENGSTIHKIEEEETDDAASIASSSSDDGDTVRSNHDWDSSADARARAGIVAEAEPHVLTPPWIRGCACQEILVQGACKHDNRWVPRHISGRQDEEDGHATAASERDQQMLLDYPAELAWSGLACSVLDKNTMQQKQILYPSSGMVVPGEMCALVGKSTLLDILAMRKGGKLMGQVWMNGAPLGERFKRCNAYVAQEDVFVPTLSAWETLHFHAILRLPRGTSRADIKQRMDDVMAVMGLSRVRTTQVGGALPGGILVRGLSGGEKRRLTISCSLIAKPSILFLDEPTTGLDAFAALNIMDHMSCLAALGHTIIASVVVLSEGYQLYAGDPSQAVQWFSGTLQYTFSPDKDGTVPDWLMDMVSVGFTKPKDVAARSMTSREEVAIAAGEWAARCAKVDNPEGNAIRDLAANATSEASSVHKLSPWSRSRYASNWGTQYVVLLKRSLLAQLRNPTDTTARLLLSTWVGMLAGLTFYNIPEGASASFRRMAVIFFIMLLFELLPFCYMSFYVFDRKFFMADRAADLYHTSAYYVAHTTASLPFVIVNTLCGAYSVYGLAGLHYEWRAILLYGVIMVLQSIIAIQLMIFCVYLTPNQDLAYILATGYVAMSILLSGFLLRPSQLTIQPLLWLSYVSYPRWTYQGLARNEQAGVLFWPPNCPKNPSPGKPCCFTITQNAQLAAQAASQGFTCHPTATGDQILQYWELTLTIGEVIAVLVGFYAFFHVVSFIALSALYRQKR</sequence>
<dbReference type="eggNOG" id="KOG0061">
    <property type="taxonomic scope" value="Eukaryota"/>
</dbReference>
<feature type="domain" description="ABC transporter" evidence="8">
    <location>
        <begin position="182"/>
        <end position="423"/>
    </location>
</feature>
<dbReference type="GO" id="GO:0140359">
    <property type="term" value="F:ABC-type transporter activity"/>
    <property type="evidence" value="ECO:0007669"/>
    <property type="project" value="InterPro"/>
</dbReference>
<feature type="compositionally biased region" description="Basic and acidic residues" evidence="6">
    <location>
        <begin position="57"/>
        <end position="70"/>
    </location>
</feature>
<dbReference type="InterPro" id="IPR013525">
    <property type="entry name" value="ABC2_TM"/>
</dbReference>
<keyword evidence="3 7" id="KW-0812">Transmembrane</keyword>
<dbReference type="Pfam" id="PF01061">
    <property type="entry name" value="ABC2_membrane"/>
    <property type="match status" value="1"/>
</dbReference>
<evidence type="ECO:0000313" key="9">
    <source>
        <dbReference type="EMBL" id="EIE26001.1"/>
    </source>
</evidence>
<dbReference type="InterPro" id="IPR027417">
    <property type="entry name" value="P-loop_NTPase"/>
</dbReference>
<feature type="transmembrane region" description="Helical" evidence="7">
    <location>
        <begin position="625"/>
        <end position="648"/>
    </location>
</feature>
<dbReference type="PROSITE" id="PS00211">
    <property type="entry name" value="ABC_TRANSPORTER_1"/>
    <property type="match status" value="1"/>
</dbReference>
<proteinExistence type="predicted"/>
<dbReference type="GO" id="GO:0016020">
    <property type="term" value="C:membrane"/>
    <property type="evidence" value="ECO:0007669"/>
    <property type="project" value="UniProtKB-SubCell"/>
</dbReference>
<evidence type="ECO:0000256" key="1">
    <source>
        <dbReference type="ARBA" id="ARBA00004141"/>
    </source>
</evidence>
<protein>
    <recommendedName>
        <fullName evidence="8">ABC transporter domain-containing protein</fullName>
    </recommendedName>
</protein>
<dbReference type="PANTHER" id="PTHR48041:SF139">
    <property type="entry name" value="PROTEIN SCARLET"/>
    <property type="match status" value="1"/>
</dbReference>
<feature type="transmembrane region" description="Helical" evidence="7">
    <location>
        <begin position="519"/>
        <end position="536"/>
    </location>
</feature>
<keyword evidence="5 7" id="KW-0472">Membrane</keyword>
<feature type="transmembrane region" description="Helical" evidence="7">
    <location>
        <begin position="590"/>
        <end position="613"/>
    </location>
</feature>
<keyword evidence="10" id="KW-1185">Reference proteome</keyword>
<keyword evidence="4 7" id="KW-1133">Transmembrane helix</keyword>
<organism evidence="9 10">
    <name type="scientific">Coccomyxa subellipsoidea (strain C-169)</name>
    <name type="common">Green microalga</name>
    <dbReference type="NCBI Taxonomy" id="574566"/>
    <lineage>
        <taxon>Eukaryota</taxon>
        <taxon>Viridiplantae</taxon>
        <taxon>Chlorophyta</taxon>
        <taxon>core chlorophytes</taxon>
        <taxon>Trebouxiophyceae</taxon>
        <taxon>Trebouxiophyceae incertae sedis</taxon>
        <taxon>Coccomyxaceae</taxon>
        <taxon>Coccomyxa</taxon>
        <taxon>Coccomyxa subellipsoidea</taxon>
    </lineage>
</organism>
<dbReference type="GO" id="GO:0005524">
    <property type="term" value="F:ATP binding"/>
    <property type="evidence" value="ECO:0007669"/>
    <property type="project" value="InterPro"/>
</dbReference>
<dbReference type="AlphaFoldDB" id="I0Z5T2"/>
<accession>I0Z5T2</accession>
<dbReference type="EMBL" id="AGSI01000003">
    <property type="protein sequence ID" value="EIE26001.1"/>
    <property type="molecule type" value="Genomic_DNA"/>
</dbReference>
<feature type="transmembrane region" description="Helical" evidence="7">
    <location>
        <begin position="655"/>
        <end position="675"/>
    </location>
</feature>
<gene>
    <name evidence="9" type="ORF">COCSUDRAFT_60997</name>
</gene>
<feature type="transmembrane region" description="Helical" evidence="7">
    <location>
        <begin position="548"/>
        <end position="570"/>
    </location>
</feature>
<dbReference type="GeneID" id="17044005"/>
<evidence type="ECO:0000256" key="5">
    <source>
        <dbReference type="ARBA" id="ARBA00023136"/>
    </source>
</evidence>
<dbReference type="KEGG" id="csl:COCSUDRAFT_60997"/>
<keyword evidence="2" id="KW-0813">Transport</keyword>
<dbReference type="Gene3D" id="3.40.50.300">
    <property type="entry name" value="P-loop containing nucleotide triphosphate hydrolases"/>
    <property type="match status" value="1"/>
</dbReference>
<evidence type="ECO:0000256" key="3">
    <source>
        <dbReference type="ARBA" id="ARBA00022692"/>
    </source>
</evidence>
<evidence type="ECO:0000256" key="4">
    <source>
        <dbReference type="ARBA" id="ARBA00022989"/>
    </source>
</evidence>
<feature type="transmembrane region" description="Helical" evidence="7">
    <location>
        <begin position="769"/>
        <end position="792"/>
    </location>
</feature>
<dbReference type="InterPro" id="IPR050352">
    <property type="entry name" value="ABCG_transporters"/>
</dbReference>
<dbReference type="Pfam" id="PF00005">
    <property type="entry name" value="ABC_tran"/>
    <property type="match status" value="1"/>
</dbReference>
<name>I0Z5T2_COCSC</name>
<comment type="caution">
    <text evidence="9">The sequence shown here is derived from an EMBL/GenBank/DDBJ whole genome shotgun (WGS) entry which is preliminary data.</text>
</comment>
<reference evidence="9 10" key="1">
    <citation type="journal article" date="2012" name="Genome Biol.">
        <title>The genome of the polar eukaryotic microalga coccomyxa subellipsoidea reveals traits of cold adaptation.</title>
        <authorList>
            <person name="Blanc G."/>
            <person name="Agarkova I."/>
            <person name="Grimwood J."/>
            <person name="Kuo A."/>
            <person name="Brueggeman A."/>
            <person name="Dunigan D."/>
            <person name="Gurnon J."/>
            <person name="Ladunga I."/>
            <person name="Lindquist E."/>
            <person name="Lucas S."/>
            <person name="Pangilinan J."/>
            <person name="Proschold T."/>
            <person name="Salamov A."/>
            <person name="Schmutz J."/>
            <person name="Weeks D."/>
            <person name="Yamada T."/>
            <person name="Claverie J.M."/>
            <person name="Grigoriev I."/>
            <person name="Van Etten J."/>
            <person name="Lomsadze A."/>
            <person name="Borodovsky M."/>
        </authorList>
    </citation>
    <scope>NUCLEOTIDE SEQUENCE [LARGE SCALE GENOMIC DNA]</scope>
    <source>
        <strain evidence="9 10">C-169</strain>
    </source>
</reference>
<comment type="subcellular location">
    <subcellularLocation>
        <location evidence="1">Membrane</location>
        <topology evidence="1">Multi-pass membrane protein</topology>
    </subcellularLocation>
</comment>
<dbReference type="PANTHER" id="PTHR48041">
    <property type="entry name" value="ABC TRANSPORTER G FAMILY MEMBER 28"/>
    <property type="match status" value="1"/>
</dbReference>
<dbReference type="PROSITE" id="PS50893">
    <property type="entry name" value="ABC_TRANSPORTER_2"/>
    <property type="match status" value="1"/>
</dbReference>
<evidence type="ECO:0000256" key="2">
    <source>
        <dbReference type="ARBA" id="ARBA00022448"/>
    </source>
</evidence>